<comment type="caution">
    <text evidence="1">The sequence shown here is derived from an EMBL/GenBank/DDBJ whole genome shotgun (WGS) entry which is preliminary data.</text>
</comment>
<sequence length="125" mass="14027">MLQPKSYSSFDSSPVDRASIESGTMAYVDPAAFERGLNVLRAICMKYLTAMKPLIAKLLAASAPELEARNELASYLTSEFLSFRTYQVKQSGTMKEAWDDSTYRWGLPMYGLYLRCVEEMAGKQA</sequence>
<name>A0AAW1TK59_9CHLO</name>
<proteinExistence type="predicted"/>
<dbReference type="Proteomes" id="UP001485043">
    <property type="component" value="Unassembled WGS sequence"/>
</dbReference>
<reference evidence="1 2" key="1">
    <citation type="journal article" date="2024" name="Nat. Commun.">
        <title>Phylogenomics reveals the evolutionary origins of lichenization in chlorophyte algae.</title>
        <authorList>
            <person name="Puginier C."/>
            <person name="Libourel C."/>
            <person name="Otte J."/>
            <person name="Skaloud P."/>
            <person name="Haon M."/>
            <person name="Grisel S."/>
            <person name="Petersen M."/>
            <person name="Berrin J.G."/>
            <person name="Delaux P.M."/>
            <person name="Dal Grande F."/>
            <person name="Keller J."/>
        </authorList>
    </citation>
    <scope>NUCLEOTIDE SEQUENCE [LARGE SCALE GENOMIC DNA]</scope>
    <source>
        <strain evidence="1 2">SAG 2523</strain>
    </source>
</reference>
<gene>
    <name evidence="1" type="ORF">WJX84_009956</name>
</gene>
<accession>A0AAW1TK59</accession>
<evidence type="ECO:0000313" key="2">
    <source>
        <dbReference type="Proteomes" id="UP001485043"/>
    </source>
</evidence>
<protein>
    <submittedName>
        <fullName evidence="1">Uncharacterized protein</fullName>
    </submittedName>
</protein>
<organism evidence="1 2">
    <name type="scientific">Apatococcus fuscideae</name>
    <dbReference type="NCBI Taxonomy" id="2026836"/>
    <lineage>
        <taxon>Eukaryota</taxon>
        <taxon>Viridiplantae</taxon>
        <taxon>Chlorophyta</taxon>
        <taxon>core chlorophytes</taxon>
        <taxon>Trebouxiophyceae</taxon>
        <taxon>Chlorellales</taxon>
        <taxon>Chlorellaceae</taxon>
        <taxon>Apatococcus</taxon>
    </lineage>
</organism>
<evidence type="ECO:0000313" key="1">
    <source>
        <dbReference type="EMBL" id="KAK9868319.1"/>
    </source>
</evidence>
<dbReference type="AlphaFoldDB" id="A0AAW1TK59"/>
<keyword evidence="2" id="KW-1185">Reference proteome</keyword>
<dbReference type="EMBL" id="JALJOV010000035">
    <property type="protein sequence ID" value="KAK9868319.1"/>
    <property type="molecule type" value="Genomic_DNA"/>
</dbReference>